<evidence type="ECO:0000256" key="1">
    <source>
        <dbReference type="ARBA" id="ARBA00022700"/>
    </source>
</evidence>
<dbReference type="AlphaFoldDB" id="A0A2S2PSS6"/>
<dbReference type="EMBL" id="GGMR01019277">
    <property type="protein sequence ID" value="MBY31896.1"/>
    <property type="molecule type" value="Transcribed_RNA"/>
</dbReference>
<dbReference type="PANTHER" id="PTHR45746">
    <property type="entry name" value="LP21163P"/>
    <property type="match status" value="1"/>
</dbReference>
<dbReference type="InterPro" id="IPR036388">
    <property type="entry name" value="WH-like_DNA-bd_sf"/>
</dbReference>
<dbReference type="Gene3D" id="1.10.10.10">
    <property type="entry name" value="Winged helix-like DNA-binding domain superfamily/Winged helix DNA-binding domain"/>
    <property type="match status" value="1"/>
</dbReference>
<accession>A0A2S2PSS6</accession>
<dbReference type="GO" id="GO:0009968">
    <property type="term" value="P:negative regulation of signal transduction"/>
    <property type="evidence" value="ECO:0007669"/>
    <property type="project" value="UniProtKB-KW"/>
</dbReference>
<dbReference type="GO" id="GO:0005096">
    <property type="term" value="F:GTPase activator activity"/>
    <property type="evidence" value="ECO:0007669"/>
    <property type="project" value="TreeGrafter"/>
</dbReference>
<evidence type="ECO:0000313" key="3">
    <source>
        <dbReference type="EMBL" id="MBY31896.1"/>
    </source>
</evidence>
<gene>
    <name evidence="3" type="primary">egl-10</name>
    <name evidence="3" type="ORF">g.1805</name>
</gene>
<sequence length="254" mass="29599">MLGFIKKPLISLFKIIKRWITRQSDSNGDLSISFTIGFIDNGLSIDSLMKLQDITLDEILPNPVVKKLKREYVEMLNHIINIKVSDLINRMNNKVERIPLNTIIKSARLIFPRIQMDGNKLISWFVNTMAFNRDEAQYMANLLSSHIIMFTIVNHYLTLLNVGCFYRKKSSSSQITFKTHLNDYDYAIYLCKREIEENLNGDLLNFKVKKSAKAKVDFNNWEFEFQLADDKSETYNTNPNDKAQKGELQETQLQ</sequence>
<dbReference type="GO" id="GO:0043005">
    <property type="term" value="C:neuron projection"/>
    <property type="evidence" value="ECO:0007669"/>
    <property type="project" value="TreeGrafter"/>
</dbReference>
<reference evidence="3" key="1">
    <citation type="submission" date="2018-04" db="EMBL/GenBank/DDBJ databases">
        <title>Transcriptome of Schizaphis graminum biotype I.</title>
        <authorList>
            <person name="Scully E.D."/>
            <person name="Geib S.M."/>
            <person name="Palmer N.A."/>
            <person name="Koch K."/>
            <person name="Bradshaw J."/>
            <person name="Heng-Moss T."/>
            <person name="Sarath G."/>
        </authorList>
    </citation>
    <scope>NUCLEOTIDE SEQUENCE</scope>
</reference>
<dbReference type="InterPro" id="IPR047016">
    <property type="entry name" value="RGS6/7/9/11"/>
</dbReference>
<dbReference type="PANTHER" id="PTHR45746:SF6">
    <property type="entry name" value="LP21163P"/>
    <property type="match status" value="1"/>
</dbReference>
<feature type="region of interest" description="Disordered" evidence="2">
    <location>
        <begin position="232"/>
        <end position="254"/>
    </location>
</feature>
<protein>
    <submittedName>
        <fullName evidence="3">Regulator of G-protein signaling egl-10</fullName>
    </submittedName>
</protein>
<keyword evidence="1" id="KW-0734">Signal transduction inhibitor</keyword>
<organism evidence="3">
    <name type="scientific">Schizaphis graminum</name>
    <name type="common">Green bug aphid</name>
    <dbReference type="NCBI Taxonomy" id="13262"/>
    <lineage>
        <taxon>Eukaryota</taxon>
        <taxon>Metazoa</taxon>
        <taxon>Ecdysozoa</taxon>
        <taxon>Arthropoda</taxon>
        <taxon>Hexapoda</taxon>
        <taxon>Insecta</taxon>
        <taxon>Pterygota</taxon>
        <taxon>Neoptera</taxon>
        <taxon>Paraneoptera</taxon>
        <taxon>Hemiptera</taxon>
        <taxon>Sternorrhyncha</taxon>
        <taxon>Aphidomorpha</taxon>
        <taxon>Aphidoidea</taxon>
        <taxon>Aphididae</taxon>
        <taxon>Aphidini</taxon>
        <taxon>Schizaphis</taxon>
    </lineage>
</organism>
<dbReference type="GO" id="GO:0005737">
    <property type="term" value="C:cytoplasm"/>
    <property type="evidence" value="ECO:0007669"/>
    <property type="project" value="TreeGrafter"/>
</dbReference>
<evidence type="ECO:0000256" key="2">
    <source>
        <dbReference type="SAM" id="MobiDB-lite"/>
    </source>
</evidence>
<proteinExistence type="predicted"/>
<dbReference type="GO" id="GO:0008277">
    <property type="term" value="P:regulation of G protein-coupled receptor signaling pathway"/>
    <property type="evidence" value="ECO:0007669"/>
    <property type="project" value="InterPro"/>
</dbReference>
<name>A0A2S2PSS6_SCHGA</name>